<dbReference type="Proteomes" id="UP000032809">
    <property type="component" value="Chromosome I"/>
</dbReference>
<dbReference type="InterPro" id="IPR008323">
    <property type="entry name" value="UCP033563"/>
</dbReference>
<dbReference type="EMBL" id="LN824141">
    <property type="protein sequence ID" value="CEP78104.1"/>
    <property type="molecule type" value="Genomic_DNA"/>
</dbReference>
<accession>A0A0C7P2B0</accession>
<name>A0A0C7P2B0_DEFTU</name>
<dbReference type="PIRSF" id="PIRSF033563">
    <property type="entry name" value="UCP033563"/>
    <property type="match status" value="1"/>
</dbReference>
<dbReference type="RefSeq" id="WP_045087622.1">
    <property type="nucleotide sequence ID" value="NZ_LN824141.1"/>
</dbReference>
<dbReference type="Pfam" id="PF06245">
    <property type="entry name" value="DUF1015"/>
    <property type="match status" value="1"/>
</dbReference>
<dbReference type="KEGG" id="dtn:DTL3_0795"/>
<dbReference type="AlphaFoldDB" id="A0A0C7P2B0"/>
<evidence type="ECO:0000313" key="2">
    <source>
        <dbReference type="Proteomes" id="UP000032809"/>
    </source>
</evidence>
<keyword evidence="2" id="KW-1185">Reference proteome</keyword>
<dbReference type="PANTHER" id="PTHR36454">
    <property type="entry name" value="LMO2823 PROTEIN"/>
    <property type="match status" value="1"/>
</dbReference>
<dbReference type="PANTHER" id="PTHR36454:SF1">
    <property type="entry name" value="DUF1015 DOMAIN-CONTAINING PROTEIN"/>
    <property type="match status" value="1"/>
</dbReference>
<gene>
    <name evidence="1" type="ORF">DTL3_0795</name>
</gene>
<proteinExistence type="predicted"/>
<dbReference type="STRING" id="1006576.DTL3_0795"/>
<protein>
    <submittedName>
        <fullName evidence="1">Putative conserved protein</fullName>
    </submittedName>
</protein>
<evidence type="ECO:0000313" key="1">
    <source>
        <dbReference type="EMBL" id="CEP78104.1"/>
    </source>
</evidence>
<organism evidence="1 2">
    <name type="scientific">Defluviitoga tunisiensis</name>
    <dbReference type="NCBI Taxonomy" id="1006576"/>
    <lineage>
        <taxon>Bacteria</taxon>
        <taxon>Thermotogati</taxon>
        <taxon>Thermotogota</taxon>
        <taxon>Thermotogae</taxon>
        <taxon>Petrotogales</taxon>
        <taxon>Petrotogaceae</taxon>
        <taxon>Defluviitoga</taxon>
    </lineage>
</organism>
<reference evidence="2" key="1">
    <citation type="submission" date="2014-11" db="EMBL/GenBank/DDBJ databases">
        <authorList>
            <person name="Wibberg D."/>
        </authorList>
    </citation>
    <scope>NUCLEOTIDE SEQUENCE [LARGE SCALE GENOMIC DNA]</scope>
    <source>
        <strain evidence="2">L3</strain>
    </source>
</reference>
<dbReference type="PATRIC" id="fig|1006576.9.peg.784"/>
<sequence>MATIRPFKAFRPINGIEQCFSCLPYDVFEEEEVREIIKRNPNTFLKVTRSDADISDPSYEDVYQKAKENLDDFISRGCLIEEDKPYIYIYRETWKGASQTGFFATFSISEYDEGIIKKHELTRKEKEEDRTKHIVTLKAQTGPVFLSFKSFPKAKEITNKIIENTEILYCFYDENNVKHELWRIQNENDMAQIEHIFSNIDYLYIVDGHHRAASSSRAQKILKEQDTNYTNEKPYNYFMAVAFPHDELRILPYNRIVKDLNNLTKEEFLERLSEHFEVEEAPCSPYSPENMHNFGMYLDKHWYKLRFKTTGNLDPVKNLDVQILQDFVLDPILSIKDPRSDSRIHFIGGIRGLKELEKWVDEKGWKVAFSMYPTQMDQLFEIADNNKIMPPKSTWFEPKLRSGLLINKFD</sequence>
<dbReference type="HOGENOM" id="CLU_031277_0_0_0"/>
<dbReference type="OrthoDB" id="9781616at2"/>